<dbReference type="Pfam" id="PF03861">
    <property type="entry name" value="ANTAR"/>
    <property type="match status" value="1"/>
</dbReference>
<dbReference type="InterPro" id="IPR058548">
    <property type="entry name" value="MlaB-like_STAS"/>
</dbReference>
<dbReference type="InterPro" id="IPR005561">
    <property type="entry name" value="ANTAR"/>
</dbReference>
<evidence type="ECO:0000313" key="5">
    <source>
        <dbReference type="Proteomes" id="UP000053024"/>
    </source>
</evidence>
<dbReference type="SUPFAM" id="SSF52172">
    <property type="entry name" value="CheY-like"/>
    <property type="match status" value="1"/>
</dbReference>
<evidence type="ECO:0000259" key="3">
    <source>
        <dbReference type="PROSITE" id="PS50921"/>
    </source>
</evidence>
<evidence type="ECO:0000256" key="1">
    <source>
        <dbReference type="SAM" id="MobiDB-lite"/>
    </source>
</evidence>
<dbReference type="Proteomes" id="UP000053024">
    <property type="component" value="Unassembled WGS sequence"/>
</dbReference>
<gene>
    <name evidence="4" type="ORF">AQJ66_17845</name>
</gene>
<dbReference type="SMART" id="SM01012">
    <property type="entry name" value="ANTAR"/>
    <property type="match status" value="1"/>
</dbReference>
<proteinExistence type="predicted"/>
<dbReference type="EMBL" id="LMWX01000026">
    <property type="protein sequence ID" value="KUN83688.1"/>
    <property type="molecule type" value="Genomic_DNA"/>
</dbReference>
<dbReference type="InterPro" id="IPR011006">
    <property type="entry name" value="CheY-like_superfamily"/>
</dbReference>
<feature type="domain" description="STAS" evidence="2">
    <location>
        <begin position="25"/>
        <end position="107"/>
    </location>
</feature>
<organism evidence="4 5">
    <name type="scientific">Streptomyces bungoensis</name>
    <dbReference type="NCBI Taxonomy" id="285568"/>
    <lineage>
        <taxon>Bacteria</taxon>
        <taxon>Bacillati</taxon>
        <taxon>Actinomycetota</taxon>
        <taxon>Actinomycetes</taxon>
        <taxon>Kitasatosporales</taxon>
        <taxon>Streptomycetaceae</taxon>
        <taxon>Streptomyces</taxon>
    </lineage>
</organism>
<dbReference type="AlphaFoldDB" id="A0A101T0R4"/>
<accession>A0A101T0R4</accession>
<evidence type="ECO:0008006" key="6">
    <source>
        <dbReference type="Google" id="ProtNLM"/>
    </source>
</evidence>
<dbReference type="CDD" id="cd07043">
    <property type="entry name" value="STAS_anti-anti-sigma_factors"/>
    <property type="match status" value="1"/>
</dbReference>
<keyword evidence="5" id="KW-1185">Reference proteome</keyword>
<feature type="compositionally biased region" description="Low complexity" evidence="1">
    <location>
        <begin position="192"/>
        <end position="201"/>
    </location>
</feature>
<evidence type="ECO:0000259" key="2">
    <source>
        <dbReference type="PROSITE" id="PS50801"/>
    </source>
</evidence>
<feature type="domain" description="ANTAR" evidence="3">
    <location>
        <begin position="136"/>
        <end position="197"/>
    </location>
</feature>
<dbReference type="PROSITE" id="PS50921">
    <property type="entry name" value="ANTAR"/>
    <property type="match status" value="1"/>
</dbReference>
<dbReference type="GO" id="GO:0003723">
    <property type="term" value="F:RNA binding"/>
    <property type="evidence" value="ECO:0007669"/>
    <property type="project" value="InterPro"/>
</dbReference>
<dbReference type="InterPro" id="IPR036513">
    <property type="entry name" value="STAS_dom_sf"/>
</dbReference>
<dbReference type="InterPro" id="IPR002645">
    <property type="entry name" value="STAS_dom"/>
</dbReference>
<dbReference type="InterPro" id="IPR036388">
    <property type="entry name" value="WH-like_DNA-bd_sf"/>
</dbReference>
<feature type="region of interest" description="Disordered" evidence="1">
    <location>
        <begin position="182"/>
        <end position="211"/>
    </location>
</feature>
<protein>
    <recommendedName>
        <fullName evidence="6">Antitermination regulator</fullName>
    </recommendedName>
</protein>
<sequence>MTSSARTPHTGALDALVVGGRTDRGHAFLEAYGELAHGCTDTLTAALAALPAGVDRVQVDVAGVSFMDTAGLEILDMLGRYGRLHGVPVSVTGWQGQPRRILELKGLDTTDPMRTALPGSPARTGSAVAAERAEQLHALRVEIGQLRHAIDSRPVIDQARGILMARHGCTPDQAWHILREASQRSNTKPREVAAAVTASAAPHGPPPSEGLRTALRAAVARALPDR</sequence>
<reference evidence="4 5" key="1">
    <citation type="submission" date="2015-10" db="EMBL/GenBank/DDBJ databases">
        <title>Draft genome sequence of Streptomyces bungoensis DSM 41781, type strain for the species Streptomyces bungoensis.</title>
        <authorList>
            <person name="Ruckert C."/>
            <person name="Winkler A."/>
            <person name="Kalinowski J."/>
            <person name="Kampfer P."/>
            <person name="Glaeser S."/>
        </authorList>
    </citation>
    <scope>NUCLEOTIDE SEQUENCE [LARGE SCALE GENOMIC DNA]</scope>
    <source>
        <strain evidence="4 5">DSM 41781</strain>
    </source>
</reference>
<dbReference type="Gene3D" id="3.30.750.24">
    <property type="entry name" value="STAS domain"/>
    <property type="match status" value="1"/>
</dbReference>
<name>A0A101T0R4_9ACTN</name>
<evidence type="ECO:0000313" key="4">
    <source>
        <dbReference type="EMBL" id="KUN83688.1"/>
    </source>
</evidence>
<dbReference type="PROSITE" id="PS50801">
    <property type="entry name" value="STAS"/>
    <property type="match status" value="1"/>
</dbReference>
<comment type="caution">
    <text evidence="4">The sequence shown here is derived from an EMBL/GenBank/DDBJ whole genome shotgun (WGS) entry which is preliminary data.</text>
</comment>
<dbReference type="RefSeq" id="WP_061922656.1">
    <property type="nucleotide sequence ID" value="NZ_JBEYBH010000031.1"/>
</dbReference>
<dbReference type="STRING" id="285568.AQJ66_17845"/>
<dbReference type="Pfam" id="PF13466">
    <property type="entry name" value="STAS_2"/>
    <property type="match status" value="1"/>
</dbReference>
<dbReference type="Gene3D" id="1.10.10.10">
    <property type="entry name" value="Winged helix-like DNA-binding domain superfamily/Winged helix DNA-binding domain"/>
    <property type="match status" value="1"/>
</dbReference>